<keyword evidence="9 14" id="KW-0274">FAD</keyword>
<dbReference type="Proteomes" id="UP000609346">
    <property type="component" value="Unassembled WGS sequence"/>
</dbReference>
<dbReference type="NCBIfam" id="NF004160">
    <property type="entry name" value="PRK05627.1-3"/>
    <property type="match status" value="1"/>
</dbReference>
<comment type="similarity">
    <text evidence="14">Belongs to the ribF family.</text>
</comment>
<keyword evidence="3 14" id="KW-0285">Flavoprotein</keyword>
<organism evidence="16 17">
    <name type="scientific">Paenibacillus terricola</name>
    <dbReference type="NCBI Taxonomy" id="2763503"/>
    <lineage>
        <taxon>Bacteria</taxon>
        <taxon>Bacillati</taxon>
        <taxon>Bacillota</taxon>
        <taxon>Bacilli</taxon>
        <taxon>Bacillales</taxon>
        <taxon>Paenibacillaceae</taxon>
        <taxon>Paenibacillus</taxon>
    </lineage>
</organism>
<evidence type="ECO:0000256" key="6">
    <source>
        <dbReference type="ARBA" id="ARBA00022695"/>
    </source>
</evidence>
<dbReference type="CDD" id="cd02064">
    <property type="entry name" value="FAD_synthetase_N"/>
    <property type="match status" value="1"/>
</dbReference>
<gene>
    <name evidence="16" type="ORF">H8B09_05935</name>
</gene>
<dbReference type="Gene3D" id="3.40.50.620">
    <property type="entry name" value="HUPs"/>
    <property type="match status" value="1"/>
</dbReference>
<protein>
    <recommendedName>
        <fullName evidence="14">Riboflavin biosynthesis protein</fullName>
    </recommendedName>
    <domain>
        <recommendedName>
            <fullName evidence="14">Riboflavin kinase</fullName>
            <ecNumber evidence="14">2.7.1.26</ecNumber>
        </recommendedName>
        <alternativeName>
            <fullName evidence="14">Flavokinase</fullName>
        </alternativeName>
    </domain>
    <domain>
        <recommendedName>
            <fullName evidence="14">FMN adenylyltransferase</fullName>
            <ecNumber evidence="14">2.7.7.2</ecNumber>
        </recommendedName>
        <alternativeName>
            <fullName evidence="14">FAD pyrophosphorylase</fullName>
        </alternativeName>
        <alternativeName>
            <fullName evidence="14">FAD synthase</fullName>
        </alternativeName>
    </domain>
</protein>
<keyword evidence="4 14" id="KW-0288">FMN</keyword>
<keyword evidence="17" id="KW-1185">Reference proteome</keyword>
<dbReference type="SUPFAM" id="SSF52374">
    <property type="entry name" value="Nucleotidylyl transferase"/>
    <property type="match status" value="1"/>
</dbReference>
<keyword evidence="7 14" id="KW-0547">Nucleotide-binding</keyword>
<dbReference type="Gene3D" id="2.40.30.30">
    <property type="entry name" value="Riboflavin kinase-like"/>
    <property type="match status" value="1"/>
</dbReference>
<dbReference type="NCBIfam" id="TIGR00083">
    <property type="entry name" value="ribF"/>
    <property type="match status" value="1"/>
</dbReference>
<keyword evidence="10 14" id="KW-0067">ATP-binding</keyword>
<dbReference type="PANTHER" id="PTHR22749">
    <property type="entry name" value="RIBOFLAVIN KINASE/FMN ADENYLYLTRANSFERASE"/>
    <property type="match status" value="1"/>
</dbReference>
<evidence type="ECO:0000313" key="17">
    <source>
        <dbReference type="Proteomes" id="UP000609346"/>
    </source>
</evidence>
<evidence type="ECO:0000256" key="7">
    <source>
        <dbReference type="ARBA" id="ARBA00022741"/>
    </source>
</evidence>
<keyword evidence="6 14" id="KW-0548">Nucleotidyltransferase</keyword>
<dbReference type="InterPro" id="IPR015864">
    <property type="entry name" value="FAD_synthase"/>
</dbReference>
<dbReference type="PIRSF" id="PIRSF004491">
    <property type="entry name" value="FAD_Synth"/>
    <property type="match status" value="1"/>
</dbReference>
<dbReference type="InterPro" id="IPR015865">
    <property type="entry name" value="Riboflavin_kinase_bac/euk"/>
</dbReference>
<dbReference type="RefSeq" id="WP_191202494.1">
    <property type="nucleotide sequence ID" value="NZ_JACXZA010000001.1"/>
</dbReference>
<dbReference type="SUPFAM" id="SSF82114">
    <property type="entry name" value="Riboflavin kinase-like"/>
    <property type="match status" value="1"/>
</dbReference>
<proteinExistence type="inferred from homology"/>
<keyword evidence="8 14" id="KW-0418">Kinase</keyword>
<dbReference type="NCBIfam" id="NF004162">
    <property type="entry name" value="PRK05627.1-5"/>
    <property type="match status" value="1"/>
</dbReference>
<dbReference type="InterPro" id="IPR023468">
    <property type="entry name" value="Riboflavin_kinase"/>
</dbReference>
<dbReference type="EMBL" id="JACXZA010000001">
    <property type="protein sequence ID" value="MBD3918287.1"/>
    <property type="molecule type" value="Genomic_DNA"/>
</dbReference>
<comment type="caution">
    <text evidence="16">The sequence shown here is derived from an EMBL/GenBank/DDBJ whole genome shotgun (WGS) entry which is preliminary data.</text>
</comment>
<sequence>MELISIGFPLSDSPLASKSEQLSVAIGHFDGVHKGHQNVIKRAVDAARQQGLKSAVMTFHPHPKAVLGQGEQYVSCLTPLESKLAQFAELGVDYAFVMKFDHSFAGISPERFVFEVLAPLGVRHTVVGFDFRFGSRGAGDASMLGSLGQEVGMTTEVVEPFLLQGQKISSTYVREALDEGNMALAEQLLGRPYEVEGVVVHGHARGRLIGFPTANIGLVEPYTTPRLGVYAAQAVIGGQLYPAVLNHGMKPTFKDGEKAPVLEAHLIGFSGDLYDQTIRIRFISFIRPEHKFASVDELVAQIGRDRDEAARQLAQLGSEETSTVSRNL</sequence>
<dbReference type="EC" id="2.7.7.2" evidence="14"/>
<dbReference type="InterPro" id="IPR002606">
    <property type="entry name" value="Riboflavin_kinase_bac"/>
</dbReference>
<dbReference type="GO" id="GO:0003919">
    <property type="term" value="F:FMN adenylyltransferase activity"/>
    <property type="evidence" value="ECO:0007669"/>
    <property type="project" value="UniProtKB-EC"/>
</dbReference>
<comment type="pathway">
    <text evidence="1 14">Cofactor biosynthesis; FAD biosynthesis; FAD from FMN: step 1/1.</text>
</comment>
<evidence type="ECO:0000259" key="15">
    <source>
        <dbReference type="SMART" id="SM00904"/>
    </source>
</evidence>
<evidence type="ECO:0000256" key="12">
    <source>
        <dbReference type="ARBA" id="ARBA00047880"/>
    </source>
</evidence>
<evidence type="ECO:0000256" key="11">
    <source>
        <dbReference type="ARBA" id="ARBA00023268"/>
    </source>
</evidence>
<name>A0ABR8MQN4_9BACL</name>
<dbReference type="Pfam" id="PF06574">
    <property type="entry name" value="FAD_syn"/>
    <property type="match status" value="1"/>
</dbReference>
<evidence type="ECO:0000256" key="3">
    <source>
        <dbReference type="ARBA" id="ARBA00022630"/>
    </source>
</evidence>
<accession>A0ABR8MQN4</accession>
<evidence type="ECO:0000256" key="14">
    <source>
        <dbReference type="PIRNR" id="PIRNR004491"/>
    </source>
</evidence>
<evidence type="ECO:0000256" key="10">
    <source>
        <dbReference type="ARBA" id="ARBA00022840"/>
    </source>
</evidence>
<dbReference type="GO" id="GO:0008531">
    <property type="term" value="F:riboflavin kinase activity"/>
    <property type="evidence" value="ECO:0007669"/>
    <property type="project" value="UniProtKB-EC"/>
</dbReference>
<comment type="catalytic activity">
    <reaction evidence="13 14">
        <text>FMN + ATP + H(+) = FAD + diphosphate</text>
        <dbReference type="Rhea" id="RHEA:17237"/>
        <dbReference type="ChEBI" id="CHEBI:15378"/>
        <dbReference type="ChEBI" id="CHEBI:30616"/>
        <dbReference type="ChEBI" id="CHEBI:33019"/>
        <dbReference type="ChEBI" id="CHEBI:57692"/>
        <dbReference type="ChEBI" id="CHEBI:58210"/>
        <dbReference type="EC" id="2.7.7.2"/>
    </reaction>
</comment>
<reference evidence="16 17" key="1">
    <citation type="submission" date="2020-09" db="EMBL/GenBank/DDBJ databases">
        <title>Paenibacillus sp. strain PR3 16S rRNA gene Genome sequencing and assembly.</title>
        <authorList>
            <person name="Kim J."/>
        </authorList>
    </citation>
    <scope>NUCLEOTIDE SEQUENCE [LARGE SCALE GENOMIC DNA]</scope>
    <source>
        <strain evidence="16 17">PR3</strain>
    </source>
</reference>
<comment type="pathway">
    <text evidence="2 14">Cofactor biosynthesis; FMN biosynthesis; FMN from riboflavin (ATP route): step 1/1.</text>
</comment>
<feature type="domain" description="Riboflavin kinase" evidence="15">
    <location>
        <begin position="188"/>
        <end position="314"/>
    </location>
</feature>
<dbReference type="SMART" id="SM00904">
    <property type="entry name" value="Flavokinase"/>
    <property type="match status" value="1"/>
</dbReference>
<dbReference type="InterPro" id="IPR014729">
    <property type="entry name" value="Rossmann-like_a/b/a_fold"/>
</dbReference>
<evidence type="ECO:0000256" key="2">
    <source>
        <dbReference type="ARBA" id="ARBA00005201"/>
    </source>
</evidence>
<dbReference type="PANTHER" id="PTHR22749:SF6">
    <property type="entry name" value="RIBOFLAVIN KINASE"/>
    <property type="match status" value="1"/>
</dbReference>
<evidence type="ECO:0000256" key="8">
    <source>
        <dbReference type="ARBA" id="ARBA00022777"/>
    </source>
</evidence>
<evidence type="ECO:0000256" key="4">
    <source>
        <dbReference type="ARBA" id="ARBA00022643"/>
    </source>
</evidence>
<evidence type="ECO:0000256" key="9">
    <source>
        <dbReference type="ARBA" id="ARBA00022827"/>
    </source>
</evidence>
<comment type="catalytic activity">
    <reaction evidence="12 14">
        <text>riboflavin + ATP = FMN + ADP + H(+)</text>
        <dbReference type="Rhea" id="RHEA:14357"/>
        <dbReference type="ChEBI" id="CHEBI:15378"/>
        <dbReference type="ChEBI" id="CHEBI:30616"/>
        <dbReference type="ChEBI" id="CHEBI:57986"/>
        <dbReference type="ChEBI" id="CHEBI:58210"/>
        <dbReference type="ChEBI" id="CHEBI:456216"/>
        <dbReference type="EC" id="2.7.1.26"/>
    </reaction>
</comment>
<evidence type="ECO:0000256" key="1">
    <source>
        <dbReference type="ARBA" id="ARBA00004726"/>
    </source>
</evidence>
<evidence type="ECO:0000256" key="13">
    <source>
        <dbReference type="ARBA" id="ARBA00049494"/>
    </source>
</evidence>
<keyword evidence="5 14" id="KW-0808">Transferase</keyword>
<keyword evidence="11" id="KW-0511">Multifunctional enzyme</keyword>
<dbReference type="InterPro" id="IPR023465">
    <property type="entry name" value="Riboflavin_kinase_dom_sf"/>
</dbReference>
<evidence type="ECO:0000313" key="16">
    <source>
        <dbReference type="EMBL" id="MBD3918287.1"/>
    </source>
</evidence>
<evidence type="ECO:0000256" key="5">
    <source>
        <dbReference type="ARBA" id="ARBA00022679"/>
    </source>
</evidence>
<dbReference type="EC" id="2.7.1.26" evidence="14"/>
<dbReference type="Pfam" id="PF01687">
    <property type="entry name" value="Flavokinase"/>
    <property type="match status" value="1"/>
</dbReference>